<keyword evidence="2" id="KW-1185">Reference proteome</keyword>
<evidence type="ECO:0000313" key="1">
    <source>
        <dbReference type="EMBL" id="PYZ98504.1"/>
    </source>
</evidence>
<proteinExistence type="predicted"/>
<dbReference type="EMBL" id="PDOF01000001">
    <property type="protein sequence ID" value="PYZ98504.1"/>
    <property type="molecule type" value="Genomic_DNA"/>
</dbReference>
<sequence>MLYRKPGKLFLPLKNSHWNVCAGAVRSKLGLQRQRNENSKLSNKRVFFIVSRGQFLSLLKRYKHLQQGQNGRENTAFLQAEPEAGFV</sequence>
<reference evidence="1 2" key="1">
    <citation type="submission" date="2017-10" db="EMBL/GenBank/DDBJ databases">
        <title>Bacillus sp. nov., a halophilic bacterium isolated from a Yangshapao Lake.</title>
        <authorList>
            <person name="Wang H."/>
        </authorList>
    </citation>
    <scope>NUCLEOTIDE SEQUENCE [LARGE SCALE GENOMIC DNA]</scope>
    <source>
        <strain evidence="1 2">YSP-3</strain>
    </source>
</reference>
<name>A0A2W0H9I1_9BACI</name>
<organism evidence="1 2">
    <name type="scientific">Alteribacter lacisalsi</name>
    <dbReference type="NCBI Taxonomy" id="2045244"/>
    <lineage>
        <taxon>Bacteria</taxon>
        <taxon>Bacillati</taxon>
        <taxon>Bacillota</taxon>
        <taxon>Bacilli</taxon>
        <taxon>Bacillales</taxon>
        <taxon>Bacillaceae</taxon>
        <taxon>Alteribacter</taxon>
    </lineage>
</organism>
<gene>
    <name evidence="1" type="ORF">CR205_07925</name>
</gene>
<protein>
    <submittedName>
        <fullName evidence="1">Uncharacterized protein</fullName>
    </submittedName>
</protein>
<evidence type="ECO:0000313" key="2">
    <source>
        <dbReference type="Proteomes" id="UP000248066"/>
    </source>
</evidence>
<dbReference type="Proteomes" id="UP000248066">
    <property type="component" value="Unassembled WGS sequence"/>
</dbReference>
<accession>A0A2W0H9I1</accession>
<comment type="caution">
    <text evidence="1">The sequence shown here is derived from an EMBL/GenBank/DDBJ whole genome shotgun (WGS) entry which is preliminary data.</text>
</comment>
<dbReference type="AlphaFoldDB" id="A0A2W0H9I1"/>